<dbReference type="EMBL" id="JACHMN010000001">
    <property type="protein sequence ID" value="MBB5867834.1"/>
    <property type="molecule type" value="Genomic_DNA"/>
</dbReference>
<evidence type="ECO:0000313" key="5">
    <source>
        <dbReference type="Proteomes" id="UP000587527"/>
    </source>
</evidence>
<dbReference type="RefSeq" id="WP_221469706.1">
    <property type="nucleotide sequence ID" value="NZ_JACHMN010000001.1"/>
</dbReference>
<dbReference type="SUPFAM" id="SSF48208">
    <property type="entry name" value="Six-hairpin glycosidases"/>
    <property type="match status" value="1"/>
</dbReference>
<feature type="region of interest" description="Disordered" evidence="1">
    <location>
        <begin position="610"/>
        <end position="690"/>
    </location>
</feature>
<dbReference type="AlphaFoldDB" id="A0A841BHS8"/>
<protein>
    <recommendedName>
        <fullName evidence="3">Alpha-L-rhamnosidase six-hairpin glycosidase domain-containing protein</fullName>
    </recommendedName>
</protein>
<dbReference type="InterPro" id="IPR012341">
    <property type="entry name" value="6hp_glycosidase-like_sf"/>
</dbReference>
<dbReference type="GO" id="GO:0005975">
    <property type="term" value="P:carbohydrate metabolic process"/>
    <property type="evidence" value="ECO:0007669"/>
    <property type="project" value="InterPro"/>
</dbReference>
<dbReference type="Gene3D" id="2.60.420.10">
    <property type="entry name" value="Maltose phosphorylase, domain 3"/>
    <property type="match status" value="1"/>
</dbReference>
<name>A0A841BHS8_9ACTN</name>
<feature type="domain" description="Alpha-L-rhamnosidase six-hairpin glycosidase" evidence="3">
    <location>
        <begin position="246"/>
        <end position="472"/>
    </location>
</feature>
<organism evidence="4 5">
    <name type="scientific">Allocatelliglobosispora scoriae</name>
    <dbReference type="NCBI Taxonomy" id="643052"/>
    <lineage>
        <taxon>Bacteria</taxon>
        <taxon>Bacillati</taxon>
        <taxon>Actinomycetota</taxon>
        <taxon>Actinomycetes</taxon>
        <taxon>Micromonosporales</taxon>
        <taxon>Micromonosporaceae</taxon>
        <taxon>Allocatelliglobosispora</taxon>
    </lineage>
</organism>
<dbReference type="Pfam" id="PF17389">
    <property type="entry name" value="Bac_rhamnosid6H"/>
    <property type="match status" value="1"/>
</dbReference>
<keyword evidence="5" id="KW-1185">Reference proteome</keyword>
<gene>
    <name evidence="4" type="ORF">F4553_001213</name>
</gene>
<dbReference type="PANTHER" id="PTHR34987:SF6">
    <property type="entry name" value="ALPHA-L-RHAMNOSIDASE SIX-HAIRPIN GLYCOSIDASE DOMAIN-CONTAINING PROTEIN"/>
    <property type="match status" value="1"/>
</dbReference>
<dbReference type="InterPro" id="IPR035396">
    <property type="entry name" value="Bac_rhamnosid6H"/>
</dbReference>
<keyword evidence="2" id="KW-0732">Signal</keyword>
<accession>A0A841BHS8</accession>
<dbReference type="Proteomes" id="UP000587527">
    <property type="component" value="Unassembled WGS sequence"/>
</dbReference>
<feature type="region of interest" description="Disordered" evidence="1">
    <location>
        <begin position="873"/>
        <end position="990"/>
    </location>
</feature>
<feature type="signal peptide" evidence="2">
    <location>
        <begin position="1"/>
        <end position="33"/>
    </location>
</feature>
<dbReference type="InterPro" id="IPR008928">
    <property type="entry name" value="6-hairpin_glycosidase_sf"/>
</dbReference>
<feature type="compositionally biased region" description="Low complexity" evidence="1">
    <location>
        <begin position="904"/>
        <end position="930"/>
    </location>
</feature>
<comment type="caution">
    <text evidence="4">The sequence shown here is derived from an EMBL/GenBank/DDBJ whole genome shotgun (WGS) entry which is preliminary data.</text>
</comment>
<dbReference type="Gene3D" id="1.50.10.10">
    <property type="match status" value="1"/>
</dbReference>
<sequence length="990" mass="106966">MRTPIHRSTSAWAAAVLLAALTTGVGQQSPALADPPAGELAVLNYAPTSRTLAPVAVHSTAGTVTSPQNVLSQQNTRLSGTGSAIVLDFGKEVGGLATLSFHGTSDASQQVGLAFSESSLYVGQGSDASNGGGGADGAIVGSAPANGSYTMPTAKLRGGFRYLTVFLNTSGWVDLYRVSLQFSPVPTMADPSAYPNYFLSNDTLLNRIWYAGAYTVQTNTIAPDQGRVWGPPATGWNNGATVGVGASILTDGAKRDRTVWPGDMGISVPTAYVSTNDMLSTRNSLQTMFNAQTGSGELPYAGPQVNFYGSDTYHTWSLLGTSLYYSYTADKSWLDSIWGRYKLGMAFITNKISGNGLLNVTGANDWARSNQGGNNIAANAILYAALLGGAELATVEGDTALAGTYSSRAATLKAAVNSLLWNPAVEFYRDNPGSTLYPQDGNALAVWYGLTDTPAKATAITGNLTARWNTFGAVTPEKGGNIGTFPGSMEVHAHFTAGNDQKGLDLIRREWGYMLDSPIGTKSTFWEGFKADGTFDYGGSYLSLAHGWATGPTSALTFNVLGLSPAPTVGVYRFVPHPGDLTSVEGRITLPQGALNASWSRSIAAGTFTSHLVSPGRHHRRHRGAQTRRRQRRGERQRGHGLEQRHLHRPAGRQRRQPGRQLRLPHRGRRRHLRPRRDRGRLPGRIAGGFHPLRGRVRHLLLHRHAGGRVRRGLLHLQDHHQRYGVHGHGYRRGPGVRGAEVVLRRPGRRPERLDRLRGRRGHVRLHRHPPGGVRRERSLRLRAALRRHRLHRCGLRRSAAGRRQAVLPAPGGWSGHGLDIVRRRERRLRGGDRAAGRLRSERRVRVHPVDRLGDLRQHPVRRSAVRDGEVLLHPVGAAPPAMRTSAPQRTAPARSAGSRPWHTAPTAATSTARSPVARPAPAPRWATIPCSGSPSPASWSVERHRRGCDPGTGLGHTPATGTSTDRLPPPRGRSSRAPSLRSRRHPALS</sequence>
<feature type="compositionally biased region" description="Basic residues" evidence="1">
    <location>
        <begin position="646"/>
        <end position="679"/>
    </location>
</feature>
<feature type="compositionally biased region" description="Basic and acidic residues" evidence="1">
    <location>
        <begin position="634"/>
        <end position="645"/>
    </location>
</feature>
<proteinExistence type="predicted"/>
<evidence type="ECO:0000313" key="4">
    <source>
        <dbReference type="EMBL" id="MBB5867834.1"/>
    </source>
</evidence>
<evidence type="ECO:0000259" key="3">
    <source>
        <dbReference type="Pfam" id="PF17389"/>
    </source>
</evidence>
<evidence type="ECO:0000256" key="2">
    <source>
        <dbReference type="SAM" id="SignalP"/>
    </source>
</evidence>
<reference evidence="4 5" key="1">
    <citation type="submission" date="2020-08" db="EMBL/GenBank/DDBJ databases">
        <title>Sequencing the genomes of 1000 actinobacteria strains.</title>
        <authorList>
            <person name="Klenk H.-P."/>
        </authorList>
    </citation>
    <scope>NUCLEOTIDE SEQUENCE [LARGE SCALE GENOMIC DNA]</scope>
    <source>
        <strain evidence="4 5">DSM 45362</strain>
    </source>
</reference>
<feature type="compositionally biased region" description="Basic residues" evidence="1">
    <location>
        <begin position="616"/>
        <end position="633"/>
    </location>
</feature>
<evidence type="ECO:0000256" key="1">
    <source>
        <dbReference type="SAM" id="MobiDB-lite"/>
    </source>
</evidence>
<dbReference type="PANTHER" id="PTHR34987">
    <property type="entry name" value="C, PUTATIVE (AFU_ORTHOLOGUE AFUA_3G02880)-RELATED"/>
    <property type="match status" value="1"/>
</dbReference>
<feature type="chain" id="PRO_5032670233" description="Alpha-L-rhamnosidase six-hairpin glycosidase domain-containing protein" evidence="2">
    <location>
        <begin position="34"/>
        <end position="990"/>
    </location>
</feature>